<name>A0ACC7S1U8_DOLFA</name>
<reference evidence="2" key="1">
    <citation type="journal article" date="2020" name="Toxins">
        <title>Phylogenomic Analysis of Secondary Metabolism in the Toxic Cyanobacterial Genera Anabaena, Dolichospermum and Aphanizomenon.</title>
        <authorList>
            <person name="Oesterholm J."/>
            <person name="Popin R.V."/>
            <person name="Fewer D.P."/>
            <person name="Sivonen K."/>
        </authorList>
    </citation>
    <scope>NUCLEOTIDE SEQUENCE [LARGE SCALE GENOMIC DNA]</scope>
    <source>
        <strain evidence="2">UHCC 0037</strain>
    </source>
</reference>
<proteinExistence type="predicted"/>
<keyword evidence="2" id="KW-1185">Reference proteome</keyword>
<organism evidence="1 2">
    <name type="scientific">Dolichospermum flos-aquae UHCC 0037</name>
    <dbReference type="NCBI Taxonomy" id="2590026"/>
    <lineage>
        <taxon>Bacteria</taxon>
        <taxon>Bacillati</taxon>
        <taxon>Cyanobacteriota</taxon>
        <taxon>Cyanophyceae</taxon>
        <taxon>Nostocales</taxon>
        <taxon>Aphanizomenonaceae</taxon>
        <taxon>Dolichospermum</taxon>
    </lineage>
</organism>
<dbReference type="EMBL" id="VILF01000001">
    <property type="protein sequence ID" value="MTJ42271.1"/>
    <property type="molecule type" value="Genomic_DNA"/>
</dbReference>
<comment type="caution">
    <text evidence="1">The sequence shown here is derived from an EMBL/GenBank/DDBJ whole genome shotgun (WGS) entry which is preliminary data.</text>
</comment>
<dbReference type="Proteomes" id="UP001517388">
    <property type="component" value="Unassembled WGS sequence"/>
</dbReference>
<evidence type="ECO:0000313" key="1">
    <source>
        <dbReference type="EMBL" id="MTJ42271.1"/>
    </source>
</evidence>
<gene>
    <name evidence="1" type="ORF">FJR39_03095</name>
</gene>
<accession>A0ACC7S1U8</accession>
<sequence length="73" mass="8668">MTTEFLNQLAKAYWNMDYYDFLFRTNFVDSDYAREKFQSFQAGCKKLLEFDHETLESILAMSTSDQNKSELNS</sequence>
<evidence type="ECO:0000313" key="2">
    <source>
        <dbReference type="Proteomes" id="UP001517388"/>
    </source>
</evidence>
<protein>
    <submittedName>
        <fullName evidence="1">Uncharacterized protein</fullName>
    </submittedName>
</protein>